<keyword evidence="6" id="KW-1185">Reference proteome</keyword>
<dbReference type="GO" id="GO:0016491">
    <property type="term" value="F:oxidoreductase activity"/>
    <property type="evidence" value="ECO:0007669"/>
    <property type="project" value="UniProtKB-KW"/>
</dbReference>
<evidence type="ECO:0000256" key="1">
    <source>
        <dbReference type="ARBA" id="ARBA00005466"/>
    </source>
</evidence>
<keyword evidence="2" id="KW-0560">Oxidoreductase</keyword>
<dbReference type="InterPro" id="IPR050432">
    <property type="entry name" value="FAD-linked_Oxidoreductases_BP"/>
</dbReference>
<dbReference type="PANTHER" id="PTHR13878">
    <property type="entry name" value="GULONOLACTONE OXIDASE"/>
    <property type="match status" value="1"/>
</dbReference>
<dbReference type="SUPFAM" id="SSF56176">
    <property type="entry name" value="FAD-binding/transporter-associated domain-like"/>
    <property type="match status" value="1"/>
</dbReference>
<dbReference type="InterPro" id="IPR012951">
    <property type="entry name" value="BBE"/>
</dbReference>
<evidence type="ECO:0000259" key="4">
    <source>
        <dbReference type="PROSITE" id="PS51387"/>
    </source>
</evidence>
<comment type="similarity">
    <text evidence="1">Belongs to the oxygen-dependent FAD-linked oxidoreductase family.</text>
</comment>
<dbReference type="InterPro" id="IPR006094">
    <property type="entry name" value="Oxid_FAD_bind_N"/>
</dbReference>
<comment type="caution">
    <text evidence="5">The sequence shown here is derived from an EMBL/GenBank/DDBJ whole genome shotgun (WGS) entry which is preliminary data.</text>
</comment>
<dbReference type="EMBL" id="JAAQHG020000043">
    <property type="protein sequence ID" value="KAL1582819.1"/>
    <property type="molecule type" value="Genomic_DNA"/>
</dbReference>
<dbReference type="RefSeq" id="XP_069225926.1">
    <property type="nucleotide sequence ID" value="XM_069377239.1"/>
</dbReference>
<name>A0AB34KCP6_9PEZI</name>
<feature type="chain" id="PRO_5044248323" description="FAD-binding PCMH-type domain-containing protein" evidence="3">
    <location>
        <begin position="19"/>
        <end position="680"/>
    </location>
</feature>
<evidence type="ECO:0000256" key="3">
    <source>
        <dbReference type="SAM" id="SignalP"/>
    </source>
</evidence>
<dbReference type="Pfam" id="PF01565">
    <property type="entry name" value="FAD_binding_4"/>
    <property type="match status" value="1"/>
</dbReference>
<dbReference type="PANTHER" id="PTHR13878:SF91">
    <property type="entry name" value="FAD BINDING DOMAIN PROTEIN (AFU_ORTHOLOGUE AFUA_6G12070)-RELATED"/>
    <property type="match status" value="1"/>
</dbReference>
<dbReference type="PROSITE" id="PS51387">
    <property type="entry name" value="FAD_PCMH"/>
    <property type="match status" value="1"/>
</dbReference>
<organism evidence="5 6">
    <name type="scientific">Cladosporium halotolerans</name>
    <dbReference type="NCBI Taxonomy" id="1052096"/>
    <lineage>
        <taxon>Eukaryota</taxon>
        <taxon>Fungi</taxon>
        <taxon>Dikarya</taxon>
        <taxon>Ascomycota</taxon>
        <taxon>Pezizomycotina</taxon>
        <taxon>Dothideomycetes</taxon>
        <taxon>Dothideomycetidae</taxon>
        <taxon>Cladosporiales</taxon>
        <taxon>Cladosporiaceae</taxon>
        <taxon>Cladosporium</taxon>
    </lineage>
</organism>
<dbReference type="GO" id="GO:0071949">
    <property type="term" value="F:FAD binding"/>
    <property type="evidence" value="ECO:0007669"/>
    <property type="project" value="InterPro"/>
</dbReference>
<dbReference type="InterPro" id="IPR036318">
    <property type="entry name" value="FAD-bd_PCMH-like_sf"/>
</dbReference>
<evidence type="ECO:0000313" key="5">
    <source>
        <dbReference type="EMBL" id="KAL1582819.1"/>
    </source>
</evidence>
<dbReference type="GeneID" id="96010077"/>
<feature type="domain" description="FAD-binding PCMH-type" evidence="4">
    <location>
        <begin position="196"/>
        <end position="375"/>
    </location>
</feature>
<dbReference type="Pfam" id="PF08031">
    <property type="entry name" value="BBE"/>
    <property type="match status" value="1"/>
</dbReference>
<dbReference type="Gene3D" id="3.30.465.10">
    <property type="match status" value="2"/>
</dbReference>
<protein>
    <recommendedName>
        <fullName evidence="4">FAD-binding PCMH-type domain-containing protein</fullName>
    </recommendedName>
</protein>
<gene>
    <name evidence="5" type="ORF">WHR41_08635</name>
</gene>
<sequence length="680" mass="74966">MRLLFVSVSLGIAATVSGRHLPRQSENTVHLDSLVPRNFECPTLQQDGNGRIPYFAYEEKHLNAHGDSELPEPFGFIQPGNNSTWANGTALKGPHKCKVYPGDPNWPSLHDWAAFDNLTGRALLKPTPEAHVCYDNATTDNGTNNAAQSAACLDLTDKWTNPFTHVDDPIEMLTPLYQGMTCQPPARFDQSGTCDQGGYPLYVVNVTNVEQIQLAVNFARNTGIRLVIKNTGHDFSGKSGGAGSLSVWTHGLKEIAFLPSYQDSEYTGPAIKAGVGIQGYELYAAANKFGVIAMGGECPTVGAMGGWIQGGGHSPVSSLWGMGADHVLGFEVVLADGQFVTANKEKNSDLFWALRGGGGGTFGIVTSVIVRVFEDLPVTAGSWNFTTGPNVTDEQFASGMKAWFETFPSGADNSIYAYFQIFNFGGVKSFTMAPYFAAGKSMNETKRLIEPWFAKMESLGIPVHPQWHTYDGFYDAYNASFPVEDVEALGIASGSRMFPRANFENETLFEETYDLLWKSLDEDGLSLIGYNIAPTYERGGRPNNAVNPAWRDVIGYFITGAVLNITAPAEYQMEQRRNFTFGPMQEWRDMTPGSGTYLNEGDRLEPNWQWSFYGSFYPRLLEIKQRYDPYNVFYAGTAVGSEFFEVRTESGALNENGRLCVNENPSLYRAEGPDYDPERM</sequence>
<feature type="signal peptide" evidence="3">
    <location>
        <begin position="1"/>
        <end position="18"/>
    </location>
</feature>
<accession>A0AB34KCP6</accession>
<keyword evidence="3" id="KW-0732">Signal</keyword>
<dbReference type="InterPro" id="IPR016169">
    <property type="entry name" value="FAD-bd_PCMH_sub2"/>
</dbReference>
<evidence type="ECO:0000256" key="2">
    <source>
        <dbReference type="ARBA" id="ARBA00023002"/>
    </source>
</evidence>
<reference evidence="5 6" key="1">
    <citation type="journal article" date="2020" name="Microbiol. Resour. Announc.">
        <title>Draft Genome Sequence of a Cladosporium Species Isolated from the Mesophotic Ascidian Didemnum maculosum.</title>
        <authorList>
            <person name="Gioti A."/>
            <person name="Siaperas R."/>
            <person name="Nikolaivits E."/>
            <person name="Le Goff G."/>
            <person name="Ouazzani J."/>
            <person name="Kotoulas G."/>
            <person name="Topakas E."/>
        </authorList>
    </citation>
    <scope>NUCLEOTIDE SEQUENCE [LARGE SCALE GENOMIC DNA]</scope>
    <source>
        <strain evidence="5 6">TM138-S3</strain>
    </source>
</reference>
<dbReference type="InterPro" id="IPR016166">
    <property type="entry name" value="FAD-bd_PCMH"/>
</dbReference>
<proteinExistence type="inferred from homology"/>
<evidence type="ECO:0000313" key="6">
    <source>
        <dbReference type="Proteomes" id="UP000803884"/>
    </source>
</evidence>
<dbReference type="AlphaFoldDB" id="A0AB34KCP6"/>
<dbReference type="Proteomes" id="UP000803884">
    <property type="component" value="Unassembled WGS sequence"/>
</dbReference>